<reference evidence="6" key="1">
    <citation type="submission" date="2022-03" db="EMBL/GenBank/DDBJ databases">
        <authorList>
            <person name="Tunstrom K."/>
        </authorList>
    </citation>
    <scope>NUCLEOTIDE SEQUENCE</scope>
</reference>
<dbReference type="InterPro" id="IPR001360">
    <property type="entry name" value="Glyco_hydro_1"/>
</dbReference>
<dbReference type="SUPFAM" id="SSF56219">
    <property type="entry name" value="DNase I-like"/>
    <property type="match status" value="1"/>
</dbReference>
<dbReference type="InterPro" id="IPR036691">
    <property type="entry name" value="Endo/exonu/phosph_ase_sf"/>
</dbReference>
<keyword evidence="7" id="KW-1185">Reference proteome</keyword>
<dbReference type="FunFam" id="3.20.20.80:FF:000013">
    <property type="entry name" value="lactase-phlorizin hydrolase"/>
    <property type="match status" value="1"/>
</dbReference>
<evidence type="ECO:0000256" key="1">
    <source>
        <dbReference type="ARBA" id="ARBA00010838"/>
    </source>
</evidence>
<comment type="similarity">
    <text evidence="1">Belongs to the glycosyl hydrolase 1 family.</text>
</comment>
<evidence type="ECO:0008006" key="8">
    <source>
        <dbReference type="Google" id="ProtNLM"/>
    </source>
</evidence>
<evidence type="ECO:0000256" key="5">
    <source>
        <dbReference type="ARBA" id="ARBA00023295"/>
    </source>
</evidence>
<keyword evidence="3" id="KW-0378">Hydrolase</keyword>
<sequence>MRENNIEINGLPESKSENLANTISQLAKTVNQPFADDDLLHDRDSARPRTVVVKLRSTRHRDALLAAVATYNRKNPKNKLSSSHLGFDGPSVPVFVSEHLQTSLFTPPLARRLKKWRTSLSGRDRCSSSSCKSNGGGVMIAVSRDLPSTRVKTWESDCEDLWVIINININNIFKKVAICAVYLPPPVRLESLSKFLDNTCDVMGLVDEVVLLGDFNLGFINWVSQDNCNHMFPTCYNNLLGHALVDFVYSNNLFQYNNIFNCDNKMLDLIFSTIKNLNVTQPLDLISKLDPRHPNLLLNLPLINTKMYLQPKCRVDYNIFKADYVNINSELYLVDWTHEMSHFDDVDDMVGFLNDTLLKVIDVCVPKRKSNKSRNPPWLTKSLIKLKSEQDKLRRKYHKYKNPRDKLDLSVCAVLGGRYFPPGFIFGAASAAYQVEGAWNVSDKSLSIWDTFAHTYPEKIFNNATGDVACDSYNKWKTDIELASKLGLHFYRFSISWTRLMPTGFPNYISEDGKRYYNNLIDALLEKRIQPVVTLYHFDLPQSLQDLGGWTNSLVADWFSNYARIAFSLFGDRVKTWLTLNEPITFCDIAYNIGTQAPGYISPGIGSYICNKNAMLAHAKAYRIYDKEFRSKYNGKVSIANQILWLEPDTGSDGAATEKARQLMAGMYSHPIYSKQGGWPPVIERIIADKSKEEGLPYSRLPAFTEDEIELVKGTYDFMGFNFYTSRTVRHAKQNESIGAWPLYGSSEIDIILDVRPEWKKTDAKWFYINPEGIRKQLAWLKKEYGDIEILITENGCASSKPDVDDEIRVQYYKDHLEQVHLSINEDGVRVTGYTAWALIDNFEWTDGYSIKFGLHKVDFDDPNRTRTPRSSAEYYASVVKSHSLDVNNKIIDEL</sequence>
<evidence type="ECO:0000256" key="2">
    <source>
        <dbReference type="ARBA" id="ARBA00011738"/>
    </source>
</evidence>
<dbReference type="Proteomes" id="UP001153954">
    <property type="component" value="Unassembled WGS sequence"/>
</dbReference>
<dbReference type="PROSITE" id="PS00653">
    <property type="entry name" value="GLYCOSYL_HYDROL_F1_2"/>
    <property type="match status" value="1"/>
</dbReference>
<name>A0AAU9UEG7_EUPED</name>
<keyword evidence="4" id="KW-0325">Glycoprotein</keyword>
<keyword evidence="5" id="KW-0326">Glycosidase</keyword>
<dbReference type="Gene3D" id="3.60.10.10">
    <property type="entry name" value="Endonuclease/exonuclease/phosphatase"/>
    <property type="match status" value="1"/>
</dbReference>
<dbReference type="GO" id="GO:0008422">
    <property type="term" value="F:beta-glucosidase activity"/>
    <property type="evidence" value="ECO:0007669"/>
    <property type="project" value="TreeGrafter"/>
</dbReference>
<dbReference type="Pfam" id="PF00232">
    <property type="entry name" value="Glyco_hydro_1"/>
    <property type="match status" value="1"/>
</dbReference>
<organism evidence="6 7">
    <name type="scientific">Euphydryas editha</name>
    <name type="common">Edith's checkerspot</name>
    <dbReference type="NCBI Taxonomy" id="104508"/>
    <lineage>
        <taxon>Eukaryota</taxon>
        <taxon>Metazoa</taxon>
        <taxon>Ecdysozoa</taxon>
        <taxon>Arthropoda</taxon>
        <taxon>Hexapoda</taxon>
        <taxon>Insecta</taxon>
        <taxon>Pterygota</taxon>
        <taxon>Neoptera</taxon>
        <taxon>Endopterygota</taxon>
        <taxon>Lepidoptera</taxon>
        <taxon>Glossata</taxon>
        <taxon>Ditrysia</taxon>
        <taxon>Papilionoidea</taxon>
        <taxon>Nymphalidae</taxon>
        <taxon>Nymphalinae</taxon>
        <taxon>Euphydryas</taxon>
    </lineage>
</organism>
<proteinExistence type="inferred from homology"/>
<gene>
    <name evidence="6" type="ORF">EEDITHA_LOCUS12649</name>
</gene>
<evidence type="ECO:0000256" key="4">
    <source>
        <dbReference type="ARBA" id="ARBA00023180"/>
    </source>
</evidence>
<evidence type="ECO:0000313" key="6">
    <source>
        <dbReference type="EMBL" id="CAH2097421.1"/>
    </source>
</evidence>
<protein>
    <recommendedName>
        <fullName evidence="8">Myrosinase 1-like</fullName>
    </recommendedName>
</protein>
<dbReference type="Gene3D" id="3.20.20.80">
    <property type="entry name" value="Glycosidases"/>
    <property type="match status" value="1"/>
</dbReference>
<dbReference type="EMBL" id="CAKOGL010000018">
    <property type="protein sequence ID" value="CAH2097421.1"/>
    <property type="molecule type" value="Genomic_DNA"/>
</dbReference>
<dbReference type="InterPro" id="IPR033132">
    <property type="entry name" value="GH_1_N_CS"/>
</dbReference>
<dbReference type="GO" id="GO:0005975">
    <property type="term" value="P:carbohydrate metabolic process"/>
    <property type="evidence" value="ECO:0007669"/>
    <property type="project" value="InterPro"/>
</dbReference>
<dbReference type="InterPro" id="IPR017853">
    <property type="entry name" value="GH"/>
</dbReference>
<comment type="subunit">
    <text evidence="2">Homodimer.</text>
</comment>
<accession>A0AAU9UEG7</accession>
<dbReference type="PRINTS" id="PR00131">
    <property type="entry name" value="GLHYDRLASE1"/>
</dbReference>
<comment type="caution">
    <text evidence="6">The sequence shown here is derived from an EMBL/GenBank/DDBJ whole genome shotgun (WGS) entry which is preliminary data.</text>
</comment>
<evidence type="ECO:0000313" key="7">
    <source>
        <dbReference type="Proteomes" id="UP001153954"/>
    </source>
</evidence>
<dbReference type="PANTHER" id="PTHR10353:SF36">
    <property type="entry name" value="LP05116P"/>
    <property type="match status" value="1"/>
</dbReference>
<dbReference type="AlphaFoldDB" id="A0AAU9UEG7"/>
<dbReference type="PANTHER" id="PTHR10353">
    <property type="entry name" value="GLYCOSYL HYDROLASE"/>
    <property type="match status" value="1"/>
</dbReference>
<evidence type="ECO:0000256" key="3">
    <source>
        <dbReference type="ARBA" id="ARBA00022801"/>
    </source>
</evidence>
<dbReference type="SUPFAM" id="SSF51445">
    <property type="entry name" value="(Trans)glycosidases"/>
    <property type="match status" value="1"/>
</dbReference>